<comment type="function">
    <text evidence="1">Cilium-specific protein required for cilia structures.</text>
</comment>
<evidence type="ECO:0000256" key="5">
    <source>
        <dbReference type="SAM" id="MobiDB-lite"/>
    </source>
</evidence>
<feature type="compositionally biased region" description="Basic and acidic residues" evidence="5">
    <location>
        <begin position="709"/>
        <end position="719"/>
    </location>
</feature>
<name>A0A8J6HA46_TENMO</name>
<evidence type="ECO:0000256" key="3">
    <source>
        <dbReference type="ARBA" id="ARBA00022737"/>
    </source>
</evidence>
<dbReference type="InterPro" id="IPR001611">
    <property type="entry name" value="Leu-rich_rpt"/>
</dbReference>
<evidence type="ECO:0000313" key="8">
    <source>
        <dbReference type="Proteomes" id="UP000719412"/>
    </source>
</evidence>
<feature type="compositionally biased region" description="Basic and acidic residues" evidence="5">
    <location>
        <begin position="634"/>
        <end position="644"/>
    </location>
</feature>
<feature type="region of interest" description="Disordered" evidence="5">
    <location>
        <begin position="597"/>
        <end position="617"/>
    </location>
</feature>
<dbReference type="Proteomes" id="UP000719412">
    <property type="component" value="Unassembled WGS sequence"/>
</dbReference>
<dbReference type="PANTHER" id="PTHR45973:SF8">
    <property type="entry name" value="LEUCINE-RICH REPEAT-CONTAINING PROTEIN 49"/>
    <property type="match status" value="1"/>
</dbReference>
<reference evidence="7" key="2">
    <citation type="submission" date="2021-08" db="EMBL/GenBank/DDBJ databases">
        <authorList>
            <person name="Eriksson T."/>
        </authorList>
    </citation>
    <scope>NUCLEOTIDE SEQUENCE</scope>
    <source>
        <strain evidence="7">Stoneville</strain>
        <tissue evidence="7">Whole head</tissue>
    </source>
</reference>
<keyword evidence="3" id="KW-0677">Repeat</keyword>
<feature type="compositionally biased region" description="Acidic residues" evidence="5">
    <location>
        <begin position="118"/>
        <end position="139"/>
    </location>
</feature>
<reference evidence="7" key="1">
    <citation type="journal article" date="2020" name="J Insects Food Feed">
        <title>The yellow mealworm (Tenebrio molitor) genome: a resource for the emerging insects as food and feed industry.</title>
        <authorList>
            <person name="Eriksson T."/>
            <person name="Andere A."/>
            <person name="Kelstrup H."/>
            <person name="Emery V."/>
            <person name="Picard C."/>
        </authorList>
    </citation>
    <scope>NUCLEOTIDE SEQUENCE</scope>
    <source>
        <strain evidence="7">Stoneville</strain>
        <tissue evidence="7">Whole head</tissue>
    </source>
</reference>
<feature type="compositionally biased region" description="Acidic residues" evidence="5">
    <location>
        <begin position="678"/>
        <end position="688"/>
    </location>
</feature>
<dbReference type="AlphaFoldDB" id="A0A8J6HA46"/>
<dbReference type="EMBL" id="JABDTM020027362">
    <property type="protein sequence ID" value="KAH0810642.1"/>
    <property type="molecule type" value="Genomic_DNA"/>
</dbReference>
<evidence type="ECO:0000256" key="6">
    <source>
        <dbReference type="SAM" id="Phobius"/>
    </source>
</evidence>
<feature type="transmembrane region" description="Helical" evidence="6">
    <location>
        <begin position="1059"/>
        <end position="1075"/>
    </location>
</feature>
<keyword evidence="6" id="KW-1133">Transmembrane helix</keyword>
<protein>
    <recommendedName>
        <fullName evidence="4">Dynein axonemal assembly factor 1 homolog</fullName>
    </recommendedName>
</protein>
<keyword evidence="2" id="KW-0433">Leucine-rich repeat</keyword>
<dbReference type="PANTHER" id="PTHR45973">
    <property type="entry name" value="PROTEIN PHOSPHATASE 1 REGULATORY SUBUNIT SDS22-RELATED"/>
    <property type="match status" value="1"/>
</dbReference>
<feature type="compositionally biased region" description="Polar residues" evidence="5">
    <location>
        <begin position="720"/>
        <end position="736"/>
    </location>
</feature>
<comment type="caution">
    <text evidence="7">The sequence shown here is derived from an EMBL/GenBank/DDBJ whole genome shotgun (WGS) entry which is preliminary data.</text>
</comment>
<keyword evidence="6" id="KW-0812">Transmembrane</keyword>
<dbReference type="SUPFAM" id="SSF52075">
    <property type="entry name" value="Outer arm dynein light chain 1"/>
    <property type="match status" value="1"/>
</dbReference>
<evidence type="ECO:0000256" key="2">
    <source>
        <dbReference type="ARBA" id="ARBA00022614"/>
    </source>
</evidence>
<keyword evidence="6" id="KW-0472">Membrane</keyword>
<feature type="compositionally biased region" description="Low complexity" evidence="5">
    <location>
        <begin position="645"/>
        <end position="677"/>
    </location>
</feature>
<evidence type="ECO:0000256" key="1">
    <source>
        <dbReference type="ARBA" id="ARBA00003843"/>
    </source>
</evidence>
<dbReference type="InterPro" id="IPR003591">
    <property type="entry name" value="Leu-rich_rpt_typical-subtyp"/>
</dbReference>
<evidence type="ECO:0000256" key="4">
    <source>
        <dbReference type="ARBA" id="ARBA00024433"/>
    </source>
</evidence>
<feature type="transmembrane region" description="Helical" evidence="6">
    <location>
        <begin position="1082"/>
        <end position="1102"/>
    </location>
</feature>
<dbReference type="Pfam" id="PF14580">
    <property type="entry name" value="LRR_9"/>
    <property type="match status" value="1"/>
</dbReference>
<keyword evidence="8" id="KW-1185">Reference proteome</keyword>
<dbReference type="InterPro" id="IPR050576">
    <property type="entry name" value="Cilia_flagella_integrity"/>
</dbReference>
<sequence>MELKLSLIRDYMTHVQRPCGKKKADVECQTPVEAIFDDTCCNLHMDIPSIKSYAQLRKNSESDFDDSFESPESMLMEAVSDSVKTEMMDYKPNLEEMKTLPSVLFEESSMDASVKNEDLDDEKTGDEDVQVDVDDDEPSPEGKLEIDLHDEDITENKNDGEIKMEDDSSEDKNDNSVDKPEKKRAFRLQTQVQSVERSDADRSDAFLTIESALPSNEHRRLTKRSHSTLNASSISKAHSTKLIPCDPITLQTHADGSIHIIRTHNEKECSPDRISLDRRGLTSFPIIDGEMKLRLLSLQHNLISNLDGLKAQNFPYLVFLDIYDNQLEQMECLNTLDNLRVLLVGKNRLRKIEGLNALKKIEVLDLHGNQITHVGGLGSLTELKVLNLAGNQIRYIGLGDFQGLTSLQELNLRRNRLKKLLGFGETPNLSKLFISNNDLQSVEDISSLAKSCNLKEISIDNNPVFLAGDCVSFLVSYLPQLNKLNTMQITEQVRKAAMAWRRNKESTNSAFMDLTSDVCLNVRREEIISNARTNWELLRSQTKCLTAKSSSNVAKNVNNLSLDSDLILTSFGKTKTKTYASITTKVPLFTNKKLIRTSSQDTDNSQNTSSSNTSSNEFIRLPPILLPIIKKMEQKSETGSKENSIKLSGSLSSIGPNVDSSVSSLGSENESSGSESSSETEVESENEEVEQKPKEEVQETPLPRVTPIVEEHVEEEKNTCVETASTGSSSATNMTAPSTSTSDPSSKTDKIPRNVKSAANNRIFSSKLHGRASTAKPRKQCSPPVLSGGKDREQGLYTCLHNTTDNKSESMCPSCCGDYLIEICGRYLNVYGQCALRFIDRPWNSSKANDVNTVKFNYVNFNGITGILNKLKMRFPNVDHFSFKETNIHCLGQINALAEVQGLISLYIDPEGNPIMHKKWRSYAIYRLSHWGLSVINEAEVTEEEVKRANEEYQSLSDLVLWSLPDVLLQPLLVRLRLDVSYGVSEQNAKKWLLSADPDLKSVVSKEALQWKKGCAVQEDVVVRQKAKHYISQLLEEMGNSVNKLRLLDKKWPSILHEFMNYIPHIFILLGIVGVSKAHHFIKVVILAGLGLAGLWMVHMLAQDYGHINNSGGGGGGGGKAFGKRSIDSPKQNEINWEFILSRDPARCARSFICQLAAQDEEQLDEVGNNILKLTRLSAQKDSWASKQLLEALKYGESAVNPNQCMKLYKFCPYSSQTMTSLLKFFGG</sequence>
<gene>
    <name evidence="7" type="ORF">GEV33_012147</name>
</gene>
<accession>A0A8J6HA46</accession>
<dbReference type="PROSITE" id="PS51450">
    <property type="entry name" value="LRR"/>
    <property type="match status" value="5"/>
</dbReference>
<dbReference type="FunFam" id="3.80.10.10:FF:002839">
    <property type="entry name" value="Uncharacterized protein"/>
    <property type="match status" value="1"/>
</dbReference>
<feature type="region of interest" description="Disordered" evidence="5">
    <location>
        <begin position="634"/>
        <end position="787"/>
    </location>
</feature>
<feature type="compositionally biased region" description="Basic and acidic residues" evidence="5">
    <location>
        <begin position="154"/>
        <end position="183"/>
    </location>
</feature>
<dbReference type="SMART" id="SM00369">
    <property type="entry name" value="LRR_TYP"/>
    <property type="match status" value="4"/>
</dbReference>
<dbReference type="Gene3D" id="3.80.10.10">
    <property type="entry name" value="Ribonuclease Inhibitor"/>
    <property type="match status" value="3"/>
</dbReference>
<dbReference type="InterPro" id="IPR032675">
    <property type="entry name" value="LRR_dom_sf"/>
</dbReference>
<feature type="region of interest" description="Disordered" evidence="5">
    <location>
        <begin position="110"/>
        <end position="200"/>
    </location>
</feature>
<proteinExistence type="predicted"/>
<dbReference type="SMART" id="SM00365">
    <property type="entry name" value="LRR_SD22"/>
    <property type="match status" value="7"/>
</dbReference>
<organism evidence="7 8">
    <name type="scientific">Tenebrio molitor</name>
    <name type="common">Yellow mealworm beetle</name>
    <dbReference type="NCBI Taxonomy" id="7067"/>
    <lineage>
        <taxon>Eukaryota</taxon>
        <taxon>Metazoa</taxon>
        <taxon>Ecdysozoa</taxon>
        <taxon>Arthropoda</taxon>
        <taxon>Hexapoda</taxon>
        <taxon>Insecta</taxon>
        <taxon>Pterygota</taxon>
        <taxon>Neoptera</taxon>
        <taxon>Endopterygota</taxon>
        <taxon>Coleoptera</taxon>
        <taxon>Polyphaga</taxon>
        <taxon>Cucujiformia</taxon>
        <taxon>Tenebrionidae</taxon>
        <taxon>Tenebrio</taxon>
    </lineage>
</organism>
<evidence type="ECO:0000313" key="7">
    <source>
        <dbReference type="EMBL" id="KAH0810642.1"/>
    </source>
</evidence>